<comment type="similarity">
    <text evidence="2 12">Belongs to the class-I aminoacyl-tRNA synthetase family.</text>
</comment>
<dbReference type="GO" id="GO:0004831">
    <property type="term" value="F:tyrosine-tRNA ligase activity"/>
    <property type="evidence" value="ECO:0007669"/>
    <property type="project" value="UniProtKB-EC"/>
</dbReference>
<keyword evidence="9 12" id="KW-0030">Aminoacyl-tRNA synthetase</keyword>
<dbReference type="InterPro" id="IPR002307">
    <property type="entry name" value="Tyr-tRNA-ligase"/>
</dbReference>
<gene>
    <name evidence="13" type="ORF">BXYJ_LOCUS106</name>
</gene>
<dbReference type="PRINTS" id="PR01040">
    <property type="entry name" value="TRNASYNTHTYR"/>
</dbReference>
<evidence type="ECO:0000256" key="8">
    <source>
        <dbReference type="ARBA" id="ARBA00022917"/>
    </source>
</evidence>
<organism evidence="14 16">
    <name type="scientific">Bursaphelenchus xylophilus</name>
    <name type="common">Pinewood nematode worm</name>
    <name type="synonym">Aphelenchoides xylophilus</name>
    <dbReference type="NCBI Taxonomy" id="6326"/>
    <lineage>
        <taxon>Eukaryota</taxon>
        <taxon>Metazoa</taxon>
        <taxon>Ecdysozoa</taxon>
        <taxon>Nematoda</taxon>
        <taxon>Chromadorea</taxon>
        <taxon>Rhabditida</taxon>
        <taxon>Tylenchina</taxon>
        <taxon>Tylenchomorpha</taxon>
        <taxon>Aphelenchoidea</taxon>
        <taxon>Aphelenchoididae</taxon>
        <taxon>Bursaphelenchus</taxon>
    </lineage>
</organism>
<keyword evidence="4" id="KW-0963">Cytoplasm</keyword>
<dbReference type="AlphaFoldDB" id="A0A1I7SAK1"/>
<evidence type="ECO:0000256" key="5">
    <source>
        <dbReference type="ARBA" id="ARBA00022598"/>
    </source>
</evidence>
<dbReference type="Proteomes" id="UP000095284">
    <property type="component" value="Unplaced"/>
</dbReference>
<dbReference type="NCBIfam" id="TIGR00234">
    <property type="entry name" value="tyrS"/>
    <property type="match status" value="1"/>
</dbReference>
<name>A0A1I7SAK1_BURXY</name>
<dbReference type="OrthoDB" id="197206at2759"/>
<dbReference type="Proteomes" id="UP000582659">
    <property type="component" value="Unassembled WGS sequence"/>
</dbReference>
<comment type="subcellular location">
    <subcellularLocation>
        <location evidence="1">Cytoplasm</location>
    </subcellularLocation>
</comment>
<dbReference type="NCBIfam" id="NF006330">
    <property type="entry name" value="PRK08560.1"/>
    <property type="match status" value="1"/>
</dbReference>
<evidence type="ECO:0000256" key="7">
    <source>
        <dbReference type="ARBA" id="ARBA00022840"/>
    </source>
</evidence>
<keyword evidence="6 12" id="KW-0547">Nucleotide-binding</keyword>
<evidence type="ECO:0000256" key="12">
    <source>
        <dbReference type="RuleBase" id="RU361234"/>
    </source>
</evidence>
<evidence type="ECO:0000256" key="6">
    <source>
        <dbReference type="ARBA" id="ARBA00022741"/>
    </source>
</evidence>
<evidence type="ECO:0000256" key="4">
    <source>
        <dbReference type="ARBA" id="ARBA00022490"/>
    </source>
</evidence>
<dbReference type="GO" id="GO:0005524">
    <property type="term" value="F:ATP binding"/>
    <property type="evidence" value="ECO:0007669"/>
    <property type="project" value="UniProtKB-KW"/>
</dbReference>
<evidence type="ECO:0000313" key="13">
    <source>
        <dbReference type="EMBL" id="CAD5207800.1"/>
    </source>
</evidence>
<dbReference type="CDD" id="cd00805">
    <property type="entry name" value="TyrRS_core"/>
    <property type="match status" value="1"/>
</dbReference>
<sequence>MAEAPTTLTEEQQQRKELIVRNLQEVLGADRLEKHLISGKNIHLYWGSATTGRPHVGYFVPMQKIADFLKAGIRVTILFADLHGFLDNLKSTFELLENRVKYYEHVIKALLEAFDVPLDKLHFVKGSDYQLKEDYTKEVLRLCGQVSQRDALKAGAEVVKQVESPLLSGLMYPLLQALDEVFLKVDAQFGGVDQRKIFILAEEQLPKLKLGKRYHFMNPMVPGLTGSKMSSSEVDSKIDLLDPPDVVERKIMGASCPKKAESEDNGVLSFYEFVVLTTHEKVQFDNGLIVQTAGELREAFENDKVTAEELKSKLALFLNGILAKVQAKCDNDEIREIISKGYVPADIPDEKVLEKVPELNENAKKLKSKLEEEGGTLAQSKRLVEKLNKGEAPKVLWRVPVKGRVHLGHLKALIELQRLQKLGCEVVILLSDLGAFLDNEKCPWNAREGRIDYYESVLNAMLKSLKLENVKIRKSLENEFNSDYSIEMYKVVSHITRDESQIVPGTSLAVNLIPAYRFLDAHFADVDVVLTADYDEKYIELSQKISERLSLPLQAHLTHKTLEGTDGKRMSSTVSDFNLDPTDTPKQFKGKIAKSFCEPGNLQGNVALHLAEALVFPLSEEKELTIERAEKDGGNITVKSASELSQIFADNKLHPADLKAFVIKRLSDFINPIKADLDASDLAKLLKAAFPPAPKGGKKK</sequence>
<proteinExistence type="inferred from homology"/>
<dbReference type="EMBL" id="CAJFCV020000001">
    <property type="protein sequence ID" value="CAG9079291.1"/>
    <property type="molecule type" value="Genomic_DNA"/>
</dbReference>
<evidence type="ECO:0000256" key="9">
    <source>
        <dbReference type="ARBA" id="ARBA00023146"/>
    </source>
</evidence>
<dbReference type="Pfam" id="PF00579">
    <property type="entry name" value="tRNA-synt_1b"/>
    <property type="match status" value="3"/>
</dbReference>
<dbReference type="WBParaSite" id="BXY_1004800.1">
    <property type="protein sequence ID" value="BXY_1004800.1"/>
    <property type="gene ID" value="BXY_1004800"/>
</dbReference>
<keyword evidence="7 12" id="KW-0067">ATP-binding</keyword>
<evidence type="ECO:0000313" key="14">
    <source>
        <dbReference type="Proteomes" id="UP000095284"/>
    </source>
</evidence>
<keyword evidence="8 12" id="KW-0648">Protein biosynthesis</keyword>
<reference evidence="16" key="1">
    <citation type="submission" date="2016-11" db="UniProtKB">
        <authorList>
            <consortium name="WormBaseParasite"/>
        </authorList>
    </citation>
    <scope>IDENTIFICATION</scope>
</reference>
<evidence type="ECO:0000256" key="2">
    <source>
        <dbReference type="ARBA" id="ARBA00005594"/>
    </source>
</evidence>
<dbReference type="GO" id="GO:0005737">
    <property type="term" value="C:cytoplasm"/>
    <property type="evidence" value="ECO:0007669"/>
    <property type="project" value="UniProtKB-SubCell"/>
</dbReference>
<dbReference type="SMR" id="A0A1I7SAK1"/>
<dbReference type="EMBL" id="CAJFDI010000001">
    <property type="protein sequence ID" value="CAD5207800.1"/>
    <property type="molecule type" value="Genomic_DNA"/>
</dbReference>
<evidence type="ECO:0000256" key="11">
    <source>
        <dbReference type="ARBA" id="ARBA00048248"/>
    </source>
</evidence>
<dbReference type="InterPro" id="IPR014729">
    <property type="entry name" value="Rossmann-like_a/b/a_fold"/>
</dbReference>
<dbReference type="EC" id="6.1.1.1" evidence="3 12"/>
<dbReference type="GO" id="GO:0006437">
    <property type="term" value="P:tyrosyl-tRNA aminoacylation"/>
    <property type="evidence" value="ECO:0007669"/>
    <property type="project" value="InterPro"/>
</dbReference>
<dbReference type="Gene3D" id="1.10.240.10">
    <property type="entry name" value="Tyrosyl-Transfer RNA Synthetase"/>
    <property type="match status" value="2"/>
</dbReference>
<keyword evidence="5 12" id="KW-0436">Ligase</keyword>
<evidence type="ECO:0000313" key="16">
    <source>
        <dbReference type="WBParaSite" id="BXY_1004800.1"/>
    </source>
</evidence>
<keyword evidence="15" id="KW-1185">Reference proteome</keyword>
<dbReference type="PANTHER" id="PTHR46264">
    <property type="entry name" value="TYROSINE-TRNA LIGASE"/>
    <property type="match status" value="1"/>
</dbReference>
<evidence type="ECO:0000256" key="10">
    <source>
        <dbReference type="ARBA" id="ARBA00033323"/>
    </source>
</evidence>
<protein>
    <recommendedName>
        <fullName evidence="3 12">Tyrosine--tRNA ligase</fullName>
        <ecNumber evidence="3 12">6.1.1.1</ecNumber>
    </recommendedName>
    <alternativeName>
        <fullName evidence="10 12">Tyrosyl-tRNA synthetase</fullName>
    </alternativeName>
</protein>
<evidence type="ECO:0000313" key="15">
    <source>
        <dbReference type="Proteomes" id="UP000659654"/>
    </source>
</evidence>
<dbReference type="InterPro" id="IPR002305">
    <property type="entry name" value="aa-tRNA-synth_Ic"/>
</dbReference>
<accession>A0A1I7SAK1</accession>
<dbReference type="Proteomes" id="UP000659654">
    <property type="component" value="Unassembled WGS sequence"/>
</dbReference>
<dbReference type="Gene3D" id="3.40.50.620">
    <property type="entry name" value="HUPs"/>
    <property type="match status" value="2"/>
</dbReference>
<dbReference type="eggNOG" id="KOG2144">
    <property type="taxonomic scope" value="Eukaryota"/>
</dbReference>
<evidence type="ECO:0000256" key="1">
    <source>
        <dbReference type="ARBA" id="ARBA00004496"/>
    </source>
</evidence>
<dbReference type="PANTHER" id="PTHR46264:SF4">
    <property type="entry name" value="TYROSINE--TRNA LIGASE, CYTOPLASMIC"/>
    <property type="match status" value="1"/>
</dbReference>
<comment type="catalytic activity">
    <reaction evidence="11 12">
        <text>tRNA(Tyr) + L-tyrosine + ATP = L-tyrosyl-tRNA(Tyr) + AMP + diphosphate + H(+)</text>
        <dbReference type="Rhea" id="RHEA:10220"/>
        <dbReference type="Rhea" id="RHEA-COMP:9706"/>
        <dbReference type="Rhea" id="RHEA-COMP:9707"/>
        <dbReference type="ChEBI" id="CHEBI:15378"/>
        <dbReference type="ChEBI" id="CHEBI:30616"/>
        <dbReference type="ChEBI" id="CHEBI:33019"/>
        <dbReference type="ChEBI" id="CHEBI:58315"/>
        <dbReference type="ChEBI" id="CHEBI:78442"/>
        <dbReference type="ChEBI" id="CHEBI:78536"/>
        <dbReference type="ChEBI" id="CHEBI:456215"/>
        <dbReference type="EC" id="6.1.1.1"/>
    </reaction>
</comment>
<dbReference type="FunFam" id="3.40.50.620:FF:000040">
    <property type="entry name" value="Tyrosine--tRNA ligase"/>
    <property type="match status" value="1"/>
</dbReference>
<dbReference type="SUPFAM" id="SSF52374">
    <property type="entry name" value="Nucleotidylyl transferase"/>
    <property type="match status" value="2"/>
</dbReference>
<dbReference type="InterPro" id="IPR050489">
    <property type="entry name" value="Tyr-tRNA_synthase"/>
</dbReference>
<reference evidence="13" key="2">
    <citation type="submission" date="2020-09" db="EMBL/GenBank/DDBJ databases">
        <authorList>
            <person name="Kikuchi T."/>
        </authorList>
    </citation>
    <scope>NUCLEOTIDE SEQUENCE</scope>
    <source>
        <strain evidence="13">Ka4C1</strain>
    </source>
</reference>
<evidence type="ECO:0000256" key="3">
    <source>
        <dbReference type="ARBA" id="ARBA00013160"/>
    </source>
</evidence>